<feature type="compositionally biased region" description="Basic residues" evidence="4">
    <location>
        <begin position="301"/>
        <end position="320"/>
    </location>
</feature>
<dbReference type="Proteomes" id="UP001189429">
    <property type="component" value="Unassembled WGS sequence"/>
</dbReference>
<sequence>MTRTPMPLPRTPEEALDFGKKKKKDKKEKKDEDDEPAAGGDGEALEFGKKKKKDKKEKRPCPIVGEVIEVAPVPKKDKLRLCKVRIAEDADPVSIVTNAVNVVAGGKFLCALPGVTTADGIEVKEAKVGGVDSTGMFCGPVQMGWDTDELDEKLAVQVSDDMGPGDRFPPYEEAVEAFRERQKAAKAAEEAAKAKKDEQASKDKAKKGKKGKAGKAEPEDDDFDALLDEFKDSKAATEQPAAKDQQSPRRRRRTSLRRRTVLDAKTLANRKKKDKKKGAKGAGGGDDDDDFEAALGEFKDPRRRRTTMPRHQRVRPRRGGRRDTKGGRWRRDSGRQGARKPKEEGKEKGESCSRRRGHVGR</sequence>
<dbReference type="PROSITE" id="PS50886">
    <property type="entry name" value="TRBD"/>
    <property type="match status" value="1"/>
</dbReference>
<dbReference type="EMBL" id="CAUYUJ010004169">
    <property type="protein sequence ID" value="CAK0808419.1"/>
    <property type="molecule type" value="Genomic_DNA"/>
</dbReference>
<dbReference type="CDD" id="cd02796">
    <property type="entry name" value="tRNA_bind_bactPheRS"/>
    <property type="match status" value="1"/>
</dbReference>
<protein>
    <recommendedName>
        <fullName evidence="5">tRNA-binding domain-containing protein</fullName>
    </recommendedName>
</protein>
<gene>
    <name evidence="6" type="ORF">PCOR1329_LOCUS14033</name>
</gene>
<keyword evidence="2 3" id="KW-0694">RNA-binding</keyword>
<evidence type="ECO:0000313" key="6">
    <source>
        <dbReference type="EMBL" id="CAK0808419.1"/>
    </source>
</evidence>
<feature type="compositionally biased region" description="Basic and acidic residues" evidence="4">
    <location>
        <begin position="177"/>
        <end position="203"/>
    </location>
</feature>
<feature type="compositionally biased region" description="Basic residues" evidence="4">
    <location>
        <begin position="268"/>
        <end position="279"/>
    </location>
</feature>
<feature type="compositionally biased region" description="Basic residues" evidence="4">
    <location>
        <begin position="49"/>
        <end position="58"/>
    </location>
</feature>
<feature type="compositionally biased region" description="Acidic residues" evidence="4">
    <location>
        <begin position="218"/>
        <end position="227"/>
    </location>
</feature>
<feature type="compositionally biased region" description="Basic and acidic residues" evidence="4">
    <location>
        <begin position="321"/>
        <end position="353"/>
    </location>
</feature>
<comment type="caution">
    <text evidence="6">The sequence shown here is derived from an EMBL/GenBank/DDBJ whole genome shotgun (WGS) entry which is preliminary data.</text>
</comment>
<feature type="compositionally biased region" description="Basic residues" evidence="4">
    <location>
        <begin position="204"/>
        <end position="213"/>
    </location>
</feature>
<feature type="region of interest" description="Disordered" evidence="4">
    <location>
        <begin position="1"/>
        <end position="58"/>
    </location>
</feature>
<proteinExistence type="predicted"/>
<feature type="region of interest" description="Disordered" evidence="4">
    <location>
        <begin position="177"/>
        <end position="361"/>
    </location>
</feature>
<organism evidence="6 7">
    <name type="scientific">Prorocentrum cordatum</name>
    <dbReference type="NCBI Taxonomy" id="2364126"/>
    <lineage>
        <taxon>Eukaryota</taxon>
        <taxon>Sar</taxon>
        <taxon>Alveolata</taxon>
        <taxon>Dinophyceae</taxon>
        <taxon>Prorocentrales</taxon>
        <taxon>Prorocentraceae</taxon>
        <taxon>Prorocentrum</taxon>
    </lineage>
</organism>
<feature type="compositionally biased region" description="Basic residues" evidence="4">
    <location>
        <begin position="248"/>
        <end position="259"/>
    </location>
</feature>
<evidence type="ECO:0000256" key="3">
    <source>
        <dbReference type="PROSITE-ProRule" id="PRU00209"/>
    </source>
</evidence>
<dbReference type="InterPro" id="IPR002547">
    <property type="entry name" value="tRNA-bd_dom"/>
</dbReference>
<dbReference type="InterPro" id="IPR012340">
    <property type="entry name" value="NA-bd_OB-fold"/>
</dbReference>
<evidence type="ECO:0000313" key="7">
    <source>
        <dbReference type="Proteomes" id="UP001189429"/>
    </source>
</evidence>
<evidence type="ECO:0000256" key="4">
    <source>
        <dbReference type="SAM" id="MobiDB-lite"/>
    </source>
</evidence>
<dbReference type="SUPFAM" id="SSF50249">
    <property type="entry name" value="Nucleic acid-binding proteins"/>
    <property type="match status" value="1"/>
</dbReference>
<keyword evidence="1 3" id="KW-0820">tRNA-binding</keyword>
<dbReference type="InterPro" id="IPR033714">
    <property type="entry name" value="tRNA_bind_bactPheRS"/>
</dbReference>
<evidence type="ECO:0000256" key="1">
    <source>
        <dbReference type="ARBA" id="ARBA00022555"/>
    </source>
</evidence>
<feature type="compositionally biased region" description="Pro residues" evidence="4">
    <location>
        <begin position="1"/>
        <end position="10"/>
    </location>
</feature>
<evidence type="ECO:0000256" key="2">
    <source>
        <dbReference type="ARBA" id="ARBA00022884"/>
    </source>
</evidence>
<dbReference type="Pfam" id="PF01588">
    <property type="entry name" value="tRNA_bind"/>
    <property type="match status" value="1"/>
</dbReference>
<evidence type="ECO:0000259" key="5">
    <source>
        <dbReference type="PROSITE" id="PS50886"/>
    </source>
</evidence>
<reference evidence="6" key="1">
    <citation type="submission" date="2023-10" db="EMBL/GenBank/DDBJ databases">
        <authorList>
            <person name="Chen Y."/>
            <person name="Shah S."/>
            <person name="Dougan E. K."/>
            <person name="Thang M."/>
            <person name="Chan C."/>
        </authorList>
    </citation>
    <scope>NUCLEOTIDE SEQUENCE [LARGE SCALE GENOMIC DNA]</scope>
</reference>
<accession>A0ABN9QQF0</accession>
<dbReference type="Gene3D" id="2.40.50.140">
    <property type="entry name" value="Nucleic acid-binding proteins"/>
    <property type="match status" value="1"/>
</dbReference>
<keyword evidence="7" id="KW-1185">Reference proteome</keyword>
<name>A0ABN9QQF0_9DINO</name>
<feature type="domain" description="TRNA-binding" evidence="5">
    <location>
        <begin position="56"/>
        <end position="169"/>
    </location>
</feature>